<gene>
    <name evidence="1" type="ORF">DF947_10890</name>
</gene>
<dbReference type="AlphaFoldDB" id="A0A317F458"/>
<sequence length="83" mass="9583">MMRPIEPPFDLFIESKMVRVVEYVIGAKRVFRVDYNDSKKPLTITVAIGPNNKKFWTSIPEGRQAEAVQIGRLIADHIRDKQI</sequence>
<evidence type="ECO:0000313" key="2">
    <source>
        <dbReference type="Proteomes" id="UP000245391"/>
    </source>
</evidence>
<keyword evidence="2" id="KW-1185">Reference proteome</keyword>
<proteinExistence type="predicted"/>
<accession>A0A317F458</accession>
<organism evidence="1 2">
    <name type="scientific">Pedobacter paludis</name>
    <dbReference type="NCBI Taxonomy" id="2203212"/>
    <lineage>
        <taxon>Bacteria</taxon>
        <taxon>Pseudomonadati</taxon>
        <taxon>Bacteroidota</taxon>
        <taxon>Sphingobacteriia</taxon>
        <taxon>Sphingobacteriales</taxon>
        <taxon>Sphingobacteriaceae</taxon>
        <taxon>Pedobacter</taxon>
    </lineage>
</organism>
<reference evidence="2" key="1">
    <citation type="submission" date="2018-05" db="EMBL/GenBank/DDBJ databases">
        <title>Pedobacter paludis sp. nov., isolated from wetland soil.</title>
        <authorList>
            <person name="Zhang Y."/>
        </authorList>
    </citation>
    <scope>NUCLEOTIDE SEQUENCE [LARGE SCALE GENOMIC DNA]</scope>
    <source>
        <strain evidence="2">R-8</strain>
    </source>
</reference>
<name>A0A317F458_9SPHI</name>
<dbReference type="Proteomes" id="UP000245391">
    <property type="component" value="Unassembled WGS sequence"/>
</dbReference>
<evidence type="ECO:0000313" key="1">
    <source>
        <dbReference type="EMBL" id="PWS32266.1"/>
    </source>
</evidence>
<protein>
    <submittedName>
        <fullName evidence="1">Uncharacterized protein</fullName>
    </submittedName>
</protein>
<comment type="caution">
    <text evidence="1">The sequence shown here is derived from an EMBL/GenBank/DDBJ whole genome shotgun (WGS) entry which is preliminary data.</text>
</comment>
<dbReference type="EMBL" id="QGNY01000003">
    <property type="protein sequence ID" value="PWS32266.1"/>
    <property type="molecule type" value="Genomic_DNA"/>
</dbReference>